<keyword evidence="1" id="KW-1133">Transmembrane helix</keyword>
<gene>
    <name evidence="2" type="ORF">OG579_20630</name>
</gene>
<proteinExistence type="predicted"/>
<keyword evidence="3" id="KW-1185">Reference proteome</keyword>
<keyword evidence="1" id="KW-0472">Membrane</keyword>
<name>A0AAU4K1Z7_9NOCA</name>
<accession>A0AAU4K1Z7</accession>
<dbReference type="EMBL" id="CP108021">
    <property type="protein sequence ID" value="WUM20061.1"/>
    <property type="molecule type" value="Genomic_DNA"/>
</dbReference>
<sequence length="114" mass="12416">MASRATRTAGSGSDDARGRRARLTKASRWGAVVWIAFMLGSAGLALGIAGIATQHAVLAPISLALWVVLYGVAIYSLRASARARGDRTLQEHIARVRRTKYLREYPHSEPSQDR</sequence>
<evidence type="ECO:0000313" key="2">
    <source>
        <dbReference type="EMBL" id="WUM20061.1"/>
    </source>
</evidence>
<evidence type="ECO:0000313" key="3">
    <source>
        <dbReference type="Proteomes" id="UP001432128"/>
    </source>
</evidence>
<organism evidence="2 3">
    <name type="scientific">Williamsia herbipolensis</name>
    <dbReference type="NCBI Taxonomy" id="1603258"/>
    <lineage>
        <taxon>Bacteria</taxon>
        <taxon>Bacillati</taxon>
        <taxon>Actinomycetota</taxon>
        <taxon>Actinomycetes</taxon>
        <taxon>Mycobacteriales</taxon>
        <taxon>Nocardiaceae</taxon>
        <taxon>Williamsia</taxon>
    </lineage>
</organism>
<feature type="transmembrane region" description="Helical" evidence="1">
    <location>
        <begin position="29"/>
        <end position="51"/>
    </location>
</feature>
<evidence type="ECO:0000256" key="1">
    <source>
        <dbReference type="SAM" id="Phobius"/>
    </source>
</evidence>
<evidence type="ECO:0008006" key="4">
    <source>
        <dbReference type="Google" id="ProtNLM"/>
    </source>
</evidence>
<dbReference type="RefSeq" id="WP_150116425.1">
    <property type="nucleotide sequence ID" value="NZ_CP108021.1"/>
</dbReference>
<reference evidence="2 3" key="1">
    <citation type="submission" date="2022-10" db="EMBL/GenBank/DDBJ databases">
        <title>The complete genomes of actinobacterial strains from the NBC collection.</title>
        <authorList>
            <person name="Joergensen T.S."/>
            <person name="Alvarez Arevalo M."/>
            <person name="Sterndorff E.B."/>
            <person name="Faurdal D."/>
            <person name="Vuksanovic O."/>
            <person name="Mourched A.-S."/>
            <person name="Charusanti P."/>
            <person name="Shaw S."/>
            <person name="Blin K."/>
            <person name="Weber T."/>
        </authorList>
    </citation>
    <scope>NUCLEOTIDE SEQUENCE [LARGE SCALE GENOMIC DNA]</scope>
    <source>
        <strain evidence="2 3">NBC_00319</strain>
    </source>
</reference>
<keyword evidence="1" id="KW-0812">Transmembrane</keyword>
<dbReference type="KEGG" id="whr:OG579_20630"/>
<dbReference type="AlphaFoldDB" id="A0AAU4K1Z7"/>
<protein>
    <recommendedName>
        <fullName evidence="4">DUF4229 domain-containing protein</fullName>
    </recommendedName>
</protein>
<dbReference type="Proteomes" id="UP001432128">
    <property type="component" value="Chromosome"/>
</dbReference>
<feature type="transmembrane region" description="Helical" evidence="1">
    <location>
        <begin position="57"/>
        <end position="77"/>
    </location>
</feature>